<accession>K6GA80</accession>
<dbReference type="InterPro" id="IPR006439">
    <property type="entry name" value="HAD-SF_hydro_IA"/>
</dbReference>
<dbReference type="Pfam" id="PF00702">
    <property type="entry name" value="Hydrolase"/>
    <property type="match status" value="1"/>
</dbReference>
<gene>
    <name evidence="1" type="ORF">B193_3317</name>
</gene>
<dbReference type="Proteomes" id="UP000006272">
    <property type="component" value="Unassembled WGS sequence"/>
</dbReference>
<dbReference type="PANTHER" id="PTHR43611:SF3">
    <property type="entry name" value="FLAVIN MONONUCLEOTIDE HYDROLASE 1, CHLOROPLATIC"/>
    <property type="match status" value="1"/>
</dbReference>
<proteinExistence type="predicted"/>
<dbReference type="AlphaFoldDB" id="K6GA80"/>
<dbReference type="PANTHER" id="PTHR43611">
    <property type="entry name" value="ALPHA-D-GLUCOSE 1-PHOSPHATE PHOSPHATASE"/>
    <property type="match status" value="1"/>
</dbReference>
<dbReference type="InterPro" id="IPR023214">
    <property type="entry name" value="HAD_sf"/>
</dbReference>
<reference evidence="1 2" key="1">
    <citation type="submission" date="2012-07" db="EMBL/GenBank/DDBJ databases">
        <title>Draft genome sequence of Desulfovibrio magneticus str. Maddingley MBC34 obtained from a metagenomic sequence of a methanogenic enrichment isolated from coal-seam formation water in Victoria, Australia.</title>
        <authorList>
            <person name="Greenfield P."/>
            <person name="Hendry P."/>
            <person name="Li D."/>
            <person name="Rosewarne C.P."/>
            <person name="Tran-Dinh N."/>
            <person name="Elbourne L.D.H."/>
            <person name="Paulsen I.T."/>
            <person name="Midgley D.J."/>
        </authorList>
    </citation>
    <scope>NUCLEOTIDE SEQUENCE [LARGE SCALE GENOMIC DNA]</scope>
    <source>
        <strain evidence="2">Maddingley MBC34</strain>
    </source>
</reference>
<sequence length="262" mass="28366">PGEAAPLLAAGGILSLGNSRLAWVPVYGYSLAGVFRVYGLRAGMGSDAARNGGTMSQVCGLRAVFFDFGGVLAEEGFRQALIDIAGEAGRDPAEIVPTAYEMAWTTRFVVGGCDEAGFWRAFRKATGITADDAHLTEVVLSRFVPRPYMFALVDAVRDLGLKTAILSDQTEWLARLDAKHDVFSHFDQVFNSYHHGTSKREAAFFELALGAMDVTAGESLFIDDAAHNTELAARLGFKTLLYRDRESFFAELADLCPPLGAR</sequence>
<evidence type="ECO:0000313" key="2">
    <source>
        <dbReference type="Proteomes" id="UP000006272"/>
    </source>
</evidence>
<evidence type="ECO:0000313" key="1">
    <source>
        <dbReference type="EMBL" id="EKO37999.1"/>
    </source>
</evidence>
<comment type="caution">
    <text evidence="1">The sequence shown here is derived from an EMBL/GenBank/DDBJ whole genome shotgun (WGS) entry which is preliminary data.</text>
</comment>
<dbReference type="PATRIC" id="fig|1206767.3.peg.3252"/>
<dbReference type="PRINTS" id="PR00413">
    <property type="entry name" value="HADHALOGNASE"/>
</dbReference>
<dbReference type="GO" id="GO:0016787">
    <property type="term" value="F:hydrolase activity"/>
    <property type="evidence" value="ECO:0007669"/>
    <property type="project" value="UniProtKB-KW"/>
</dbReference>
<name>K6GA80_9BACT</name>
<organism evidence="1 2">
    <name type="scientific">Solidesulfovibrio magneticus str. Maddingley MBC34</name>
    <dbReference type="NCBI Taxonomy" id="1206767"/>
    <lineage>
        <taxon>Bacteria</taxon>
        <taxon>Pseudomonadati</taxon>
        <taxon>Thermodesulfobacteriota</taxon>
        <taxon>Desulfovibrionia</taxon>
        <taxon>Desulfovibrionales</taxon>
        <taxon>Desulfovibrionaceae</taxon>
        <taxon>Solidesulfovibrio</taxon>
    </lineage>
</organism>
<keyword evidence="1" id="KW-0378">Hydrolase</keyword>
<dbReference type="Gene3D" id="3.40.50.1000">
    <property type="entry name" value="HAD superfamily/HAD-like"/>
    <property type="match status" value="1"/>
</dbReference>
<dbReference type="EMBL" id="ALAO01000310">
    <property type="protein sequence ID" value="EKO37999.1"/>
    <property type="molecule type" value="Genomic_DNA"/>
</dbReference>
<dbReference type="InterPro" id="IPR036412">
    <property type="entry name" value="HAD-like_sf"/>
</dbReference>
<dbReference type="SUPFAM" id="SSF56784">
    <property type="entry name" value="HAD-like"/>
    <property type="match status" value="1"/>
</dbReference>
<dbReference type="CDD" id="cd02603">
    <property type="entry name" value="HAD_sEH-N_like"/>
    <property type="match status" value="1"/>
</dbReference>
<protein>
    <submittedName>
        <fullName evidence="1">Putative HAD superfamily hydrolase</fullName>
    </submittedName>
</protein>
<feature type="non-terminal residue" evidence="1">
    <location>
        <position position="1"/>
    </location>
</feature>